<organism evidence="1 2">
    <name type="scientific">Candidatus Ryanbacteria bacterium RIFCSPHIGHO2_01_FULL_48_27</name>
    <dbReference type="NCBI Taxonomy" id="1802115"/>
    <lineage>
        <taxon>Bacteria</taxon>
        <taxon>Candidatus Ryaniibacteriota</taxon>
    </lineage>
</organism>
<comment type="caution">
    <text evidence="1">The sequence shown here is derived from an EMBL/GenBank/DDBJ whole genome shotgun (WGS) entry which is preliminary data.</text>
</comment>
<dbReference type="Gene3D" id="1.20.120.450">
    <property type="entry name" value="dinb family like domain"/>
    <property type="match status" value="1"/>
</dbReference>
<dbReference type="InterPro" id="IPR034660">
    <property type="entry name" value="DinB/YfiT-like"/>
</dbReference>
<dbReference type="PANTHER" id="PTHR36922">
    <property type="entry name" value="BLL2446 PROTEIN"/>
    <property type="match status" value="1"/>
</dbReference>
<dbReference type="PANTHER" id="PTHR36922:SF1">
    <property type="entry name" value="DUF1993 DOMAIN-CONTAINING PROTEIN"/>
    <property type="match status" value="1"/>
</dbReference>
<dbReference type="Proteomes" id="UP000177785">
    <property type="component" value="Unassembled WGS sequence"/>
</dbReference>
<proteinExistence type="predicted"/>
<accession>A0A1G2G5F7</accession>
<dbReference type="EMBL" id="MHNL01000006">
    <property type="protein sequence ID" value="OGZ45427.1"/>
    <property type="molecule type" value="Genomic_DNA"/>
</dbReference>
<evidence type="ECO:0000313" key="1">
    <source>
        <dbReference type="EMBL" id="OGZ45427.1"/>
    </source>
</evidence>
<reference evidence="1 2" key="1">
    <citation type="journal article" date="2016" name="Nat. Commun.">
        <title>Thousands of microbial genomes shed light on interconnected biogeochemical processes in an aquifer system.</title>
        <authorList>
            <person name="Anantharaman K."/>
            <person name="Brown C.T."/>
            <person name="Hug L.A."/>
            <person name="Sharon I."/>
            <person name="Castelle C.J."/>
            <person name="Probst A.J."/>
            <person name="Thomas B.C."/>
            <person name="Singh A."/>
            <person name="Wilkins M.J."/>
            <person name="Karaoz U."/>
            <person name="Brodie E.L."/>
            <person name="Williams K.H."/>
            <person name="Hubbard S.S."/>
            <person name="Banfield J.F."/>
        </authorList>
    </citation>
    <scope>NUCLEOTIDE SEQUENCE [LARGE SCALE GENOMIC DNA]</scope>
</reference>
<protein>
    <recommendedName>
        <fullName evidence="3">DUF1993 domain-containing protein</fullName>
    </recommendedName>
</protein>
<evidence type="ECO:0008006" key="3">
    <source>
        <dbReference type="Google" id="ProtNLM"/>
    </source>
</evidence>
<name>A0A1G2G5F7_9BACT</name>
<dbReference type="SUPFAM" id="SSF109854">
    <property type="entry name" value="DinB/YfiT-like putative metalloenzymes"/>
    <property type="match status" value="1"/>
</dbReference>
<dbReference type="AlphaFoldDB" id="A0A1G2G5F7"/>
<sequence>MKIRLYDVTIVECVAMLETLQHLLDKAEAYATERSFDFANLMHDRLAPDMYDFVVQIRIACRNACDFAAQASGRPMPTLEKKQDETIMELRLRIETALTLLRSIQPAEIDGAEDKKMTLYFMPGKYMLGHEFVTQYLQPNFYFHVVIAYAILRARGVPLGKADYTMHMSVKDEE</sequence>
<dbReference type="STRING" id="1802115.A2756_00205"/>
<gene>
    <name evidence="1" type="ORF">A2756_00205</name>
</gene>
<dbReference type="Pfam" id="PF09351">
    <property type="entry name" value="DUF1993"/>
    <property type="match status" value="1"/>
</dbReference>
<evidence type="ECO:0000313" key="2">
    <source>
        <dbReference type="Proteomes" id="UP000177785"/>
    </source>
</evidence>
<dbReference type="InterPro" id="IPR018531">
    <property type="entry name" value="DUF1993"/>
</dbReference>